<protein>
    <recommendedName>
        <fullName evidence="4">HMA domain-containing protein</fullName>
    </recommendedName>
</protein>
<name>A0AAP0B9P4_9ASPA</name>
<dbReference type="SUPFAM" id="SSF55008">
    <property type="entry name" value="HMA, heavy metal-associated domain"/>
    <property type="match status" value="1"/>
</dbReference>
<evidence type="ECO:0008006" key="4">
    <source>
        <dbReference type="Google" id="ProtNLM"/>
    </source>
</evidence>
<comment type="caution">
    <text evidence="2">The sequence shown here is derived from an EMBL/GenBank/DDBJ whole genome shotgun (WGS) entry which is preliminary data.</text>
</comment>
<feature type="region of interest" description="Disordered" evidence="1">
    <location>
        <begin position="80"/>
        <end position="135"/>
    </location>
</feature>
<dbReference type="AlphaFoldDB" id="A0AAP0B9P4"/>
<dbReference type="GO" id="GO:0046872">
    <property type="term" value="F:metal ion binding"/>
    <property type="evidence" value="ECO:0007669"/>
    <property type="project" value="InterPro"/>
</dbReference>
<dbReference type="Proteomes" id="UP001418222">
    <property type="component" value="Unassembled WGS sequence"/>
</dbReference>
<dbReference type="GO" id="GO:1900150">
    <property type="term" value="P:regulation of defense response to fungus"/>
    <property type="evidence" value="ECO:0007669"/>
    <property type="project" value="InterPro"/>
</dbReference>
<accession>A0AAP0B9P4</accession>
<evidence type="ECO:0000256" key="1">
    <source>
        <dbReference type="SAM" id="MobiDB-lite"/>
    </source>
</evidence>
<dbReference type="InterPro" id="IPR044169">
    <property type="entry name" value="PI21"/>
</dbReference>
<evidence type="ECO:0000313" key="2">
    <source>
        <dbReference type="EMBL" id="KAK8933882.1"/>
    </source>
</evidence>
<feature type="compositionally biased region" description="Basic and acidic residues" evidence="1">
    <location>
        <begin position="105"/>
        <end position="118"/>
    </location>
</feature>
<dbReference type="EMBL" id="JBBWWQ010000013">
    <property type="protein sequence ID" value="KAK8933882.1"/>
    <property type="molecule type" value="Genomic_DNA"/>
</dbReference>
<dbReference type="PANTHER" id="PTHR47488">
    <property type="entry name" value="HEAVY METAL TRANSPORT/DETOXIFICATION SUPERFAMILY PROTEIN"/>
    <property type="match status" value="1"/>
</dbReference>
<dbReference type="InterPro" id="IPR036163">
    <property type="entry name" value="HMA_dom_sf"/>
</dbReference>
<dbReference type="PANTHER" id="PTHR47488:SF7">
    <property type="entry name" value="HEAVY METAL TRANSPORT_DETOXIFICATION SUPERFAMILY PROTEIN"/>
    <property type="match status" value="1"/>
</dbReference>
<evidence type="ECO:0000313" key="3">
    <source>
        <dbReference type="Proteomes" id="UP001418222"/>
    </source>
</evidence>
<gene>
    <name evidence="2" type="ORF">KSP39_PZI015213</name>
</gene>
<sequence>MSSGKISTLTLTVHDLECRICSKKIRNTIFKLQVREQIHTFNYQMEKNAVTISGPFDPQKLKKKLWRKAGKVIKEIKVEEEEDQEHIRNKPPPPPKLVQTDPPEEPDKEKPAEADKPKPSRKGLQAPESTKTVAVTESQPFGRHYGSIVGPAAVPACCWRPCYDGCWCSSCGMHIERRMGQLPPLGGYRGASSWEEGDYPSCSVM</sequence>
<keyword evidence="3" id="KW-1185">Reference proteome</keyword>
<reference evidence="2 3" key="1">
    <citation type="journal article" date="2022" name="Nat. Plants">
        <title>Genomes of leafy and leafless Platanthera orchids illuminate the evolution of mycoheterotrophy.</title>
        <authorList>
            <person name="Li M.H."/>
            <person name="Liu K.W."/>
            <person name="Li Z."/>
            <person name="Lu H.C."/>
            <person name="Ye Q.L."/>
            <person name="Zhang D."/>
            <person name="Wang J.Y."/>
            <person name="Li Y.F."/>
            <person name="Zhong Z.M."/>
            <person name="Liu X."/>
            <person name="Yu X."/>
            <person name="Liu D.K."/>
            <person name="Tu X.D."/>
            <person name="Liu B."/>
            <person name="Hao Y."/>
            <person name="Liao X.Y."/>
            <person name="Jiang Y.T."/>
            <person name="Sun W.H."/>
            <person name="Chen J."/>
            <person name="Chen Y.Q."/>
            <person name="Ai Y."/>
            <person name="Zhai J.W."/>
            <person name="Wu S.S."/>
            <person name="Zhou Z."/>
            <person name="Hsiao Y.Y."/>
            <person name="Wu W.L."/>
            <person name="Chen Y.Y."/>
            <person name="Lin Y.F."/>
            <person name="Hsu J.L."/>
            <person name="Li C.Y."/>
            <person name="Wang Z.W."/>
            <person name="Zhao X."/>
            <person name="Zhong W.Y."/>
            <person name="Ma X.K."/>
            <person name="Ma L."/>
            <person name="Huang J."/>
            <person name="Chen G.Z."/>
            <person name="Huang M.Z."/>
            <person name="Huang L."/>
            <person name="Peng D.H."/>
            <person name="Luo Y.B."/>
            <person name="Zou S.Q."/>
            <person name="Chen S.P."/>
            <person name="Lan S."/>
            <person name="Tsai W.C."/>
            <person name="Van de Peer Y."/>
            <person name="Liu Z.J."/>
        </authorList>
    </citation>
    <scope>NUCLEOTIDE SEQUENCE [LARGE SCALE GENOMIC DNA]</scope>
    <source>
        <strain evidence="2">Lor287</strain>
    </source>
</reference>
<dbReference type="Gene3D" id="3.30.70.100">
    <property type="match status" value="1"/>
</dbReference>
<proteinExistence type="predicted"/>
<organism evidence="2 3">
    <name type="scientific">Platanthera zijinensis</name>
    <dbReference type="NCBI Taxonomy" id="2320716"/>
    <lineage>
        <taxon>Eukaryota</taxon>
        <taxon>Viridiplantae</taxon>
        <taxon>Streptophyta</taxon>
        <taxon>Embryophyta</taxon>
        <taxon>Tracheophyta</taxon>
        <taxon>Spermatophyta</taxon>
        <taxon>Magnoliopsida</taxon>
        <taxon>Liliopsida</taxon>
        <taxon>Asparagales</taxon>
        <taxon>Orchidaceae</taxon>
        <taxon>Orchidoideae</taxon>
        <taxon>Orchideae</taxon>
        <taxon>Orchidinae</taxon>
        <taxon>Platanthera</taxon>
    </lineage>
</organism>